<keyword evidence="4" id="KW-1185">Reference proteome</keyword>
<feature type="transmembrane region" description="Helical" evidence="2">
    <location>
        <begin position="63"/>
        <end position="87"/>
    </location>
</feature>
<dbReference type="PANTHER" id="PTHR33640:SF30">
    <property type="entry name" value="DUF4408 DOMAIN-CONTAINING PROTEIN"/>
    <property type="match status" value="1"/>
</dbReference>
<evidence type="ECO:0008006" key="5">
    <source>
        <dbReference type="Google" id="ProtNLM"/>
    </source>
</evidence>
<organism evidence="3 4">
    <name type="scientific">Cuscuta australis</name>
    <dbReference type="NCBI Taxonomy" id="267555"/>
    <lineage>
        <taxon>Eukaryota</taxon>
        <taxon>Viridiplantae</taxon>
        <taxon>Streptophyta</taxon>
        <taxon>Embryophyta</taxon>
        <taxon>Tracheophyta</taxon>
        <taxon>Spermatophyta</taxon>
        <taxon>Magnoliopsida</taxon>
        <taxon>eudicotyledons</taxon>
        <taxon>Gunneridae</taxon>
        <taxon>Pentapetalae</taxon>
        <taxon>asterids</taxon>
        <taxon>lamiids</taxon>
        <taxon>Solanales</taxon>
        <taxon>Convolvulaceae</taxon>
        <taxon>Cuscuteae</taxon>
        <taxon>Cuscuta</taxon>
        <taxon>Cuscuta subgen. Grammica</taxon>
        <taxon>Cuscuta sect. Cleistogrammica</taxon>
    </lineage>
</organism>
<keyword evidence="2" id="KW-1133">Transmembrane helix</keyword>
<keyword evidence="2" id="KW-0812">Transmembrane</keyword>
<dbReference type="PANTHER" id="PTHR33640">
    <property type="entry name" value="TRANSMEMBRANE PROTEIN"/>
    <property type="match status" value="1"/>
</dbReference>
<dbReference type="Proteomes" id="UP000249390">
    <property type="component" value="Unassembled WGS sequence"/>
</dbReference>
<reference evidence="3 4" key="1">
    <citation type="submission" date="2018-06" db="EMBL/GenBank/DDBJ databases">
        <title>The Genome of Cuscuta australis (Dodder) Provides Insight into the Evolution of Plant Parasitism.</title>
        <authorList>
            <person name="Liu H."/>
        </authorList>
    </citation>
    <scope>NUCLEOTIDE SEQUENCE [LARGE SCALE GENOMIC DNA]</scope>
    <source>
        <strain evidence="4">cv. Yunnan</strain>
        <tissue evidence="3">Vines</tissue>
    </source>
</reference>
<evidence type="ECO:0000256" key="1">
    <source>
        <dbReference type="SAM" id="MobiDB-lite"/>
    </source>
</evidence>
<protein>
    <recommendedName>
        <fullName evidence="5">DUF4408 domain-containing protein</fullName>
    </recommendedName>
</protein>
<proteinExistence type="predicted"/>
<dbReference type="EMBL" id="NQVE01000194">
    <property type="protein sequence ID" value="RAL40464.1"/>
    <property type="molecule type" value="Genomic_DNA"/>
</dbReference>
<sequence>MELEVFDAVKFEKADAIARFNRFRRMTKTVQYLELIVALMLVSWSCTRVPGVVKFSGDCLVELWTYACNPHVVFVIGNAIIVSLFLLCRQTDVGCNSVVFDLRGDDCEEIIRRGESQPPIPSPEASAHPEAVGDEEKQIVCSEIAVQDQQCSEISTAMKTAAKRIEKFRRTQSENLKQAIALKVPRELRRSVTEVRREVTNPGEERAMSAVDTVEDLNSEEFRRRVEKFIRQNKEQFKIEKVLGEP</sequence>
<keyword evidence="2" id="KW-0472">Membrane</keyword>
<evidence type="ECO:0000256" key="2">
    <source>
        <dbReference type="SAM" id="Phobius"/>
    </source>
</evidence>
<feature type="transmembrane region" description="Helical" evidence="2">
    <location>
        <begin position="32"/>
        <end position="51"/>
    </location>
</feature>
<evidence type="ECO:0000313" key="4">
    <source>
        <dbReference type="Proteomes" id="UP000249390"/>
    </source>
</evidence>
<accession>A0A328D4Y3</accession>
<feature type="region of interest" description="Disordered" evidence="1">
    <location>
        <begin position="113"/>
        <end position="132"/>
    </location>
</feature>
<evidence type="ECO:0000313" key="3">
    <source>
        <dbReference type="EMBL" id="RAL40464.1"/>
    </source>
</evidence>
<name>A0A328D4Y3_9ASTE</name>
<gene>
    <name evidence="3" type="ORF">DM860_006534</name>
</gene>
<dbReference type="AlphaFoldDB" id="A0A328D4Y3"/>
<comment type="caution">
    <text evidence="3">The sequence shown here is derived from an EMBL/GenBank/DDBJ whole genome shotgun (WGS) entry which is preliminary data.</text>
</comment>